<feature type="binding site" evidence="3">
    <location>
        <position position="328"/>
    </location>
    <ligand>
        <name>ATP</name>
        <dbReference type="ChEBI" id="CHEBI:30616"/>
    </ligand>
</feature>
<dbReference type="PROSITE" id="PS50011">
    <property type="entry name" value="PROTEIN_KINASE_DOM"/>
    <property type="match status" value="1"/>
</dbReference>
<dbReference type="GO" id="GO:0043121">
    <property type="term" value="F:neurotrophin binding"/>
    <property type="evidence" value="ECO:0007669"/>
    <property type="project" value="TreeGrafter"/>
</dbReference>
<dbReference type="OrthoDB" id="3256376at2759"/>
<evidence type="ECO:0000313" key="8">
    <source>
        <dbReference type="Proteomes" id="UP000694888"/>
    </source>
</evidence>
<dbReference type="InterPro" id="IPR017441">
    <property type="entry name" value="Protein_kinase_ATP_BS"/>
</dbReference>
<dbReference type="AlphaFoldDB" id="Q5IJ68"/>
<keyword evidence="3" id="KW-0067">ATP-binding</keyword>
<keyword evidence="5" id="KW-1133">Transmembrane helix</keyword>
<dbReference type="GO" id="GO:0007169">
    <property type="term" value="P:cell surface receptor protein tyrosine kinase signaling pathway"/>
    <property type="evidence" value="ECO:0007669"/>
    <property type="project" value="TreeGrafter"/>
</dbReference>
<name>Q5IJ68_APLCA</name>
<keyword evidence="7" id="KW-0808">Transferase</keyword>
<comment type="subcellular location">
    <subcellularLocation>
        <location evidence="1">Membrane</location>
        <topology evidence="1">Single-pass membrane protein</topology>
    </subcellularLocation>
</comment>
<dbReference type="InterPro" id="IPR001245">
    <property type="entry name" value="Ser-Thr/Tyr_kinase_cat_dom"/>
</dbReference>
<dbReference type="PANTHER" id="PTHR24416:SF619">
    <property type="entry name" value="TYROSINE-PROTEIN KINASE TRANSMEMBRANE RECEPTOR ROR-LIKE PROTEIN"/>
    <property type="match status" value="1"/>
</dbReference>
<feature type="compositionally biased region" description="Polar residues" evidence="4">
    <location>
        <begin position="658"/>
        <end position="667"/>
    </location>
</feature>
<dbReference type="GO" id="GO:0043235">
    <property type="term" value="C:receptor complex"/>
    <property type="evidence" value="ECO:0007669"/>
    <property type="project" value="TreeGrafter"/>
</dbReference>
<dbReference type="RefSeq" id="NP_001191591.1">
    <property type="nucleotide sequence ID" value="NM_001204662.1"/>
</dbReference>
<protein>
    <submittedName>
        <fullName evidence="7 9">Trk-like receptor tyrosine kinase</fullName>
    </submittedName>
</protein>
<feature type="compositionally biased region" description="Low complexity" evidence="4">
    <location>
        <begin position="671"/>
        <end position="682"/>
    </location>
</feature>
<dbReference type="InterPro" id="IPR011009">
    <property type="entry name" value="Kinase-like_dom_sf"/>
</dbReference>
<evidence type="ECO:0000256" key="2">
    <source>
        <dbReference type="ARBA" id="ARBA00051243"/>
    </source>
</evidence>
<evidence type="ECO:0000259" key="6">
    <source>
        <dbReference type="PROSITE" id="PS50011"/>
    </source>
</evidence>
<feature type="domain" description="Protein kinase" evidence="6">
    <location>
        <begin position="295"/>
        <end position="573"/>
    </location>
</feature>
<feature type="region of interest" description="Disordered" evidence="4">
    <location>
        <begin position="842"/>
        <end position="865"/>
    </location>
</feature>
<dbReference type="SUPFAM" id="SSF56112">
    <property type="entry name" value="Protein kinase-like (PK-like)"/>
    <property type="match status" value="1"/>
</dbReference>
<dbReference type="GO" id="GO:0005524">
    <property type="term" value="F:ATP binding"/>
    <property type="evidence" value="ECO:0007669"/>
    <property type="project" value="UniProtKB-UniRule"/>
</dbReference>
<proteinExistence type="evidence at transcript level"/>
<dbReference type="GO" id="GO:0004714">
    <property type="term" value="F:transmembrane receptor protein tyrosine kinase activity"/>
    <property type="evidence" value="ECO:0007669"/>
    <property type="project" value="UniProtKB-EC"/>
</dbReference>
<dbReference type="InterPro" id="IPR008266">
    <property type="entry name" value="Tyr_kinase_AS"/>
</dbReference>
<dbReference type="GO" id="GO:1990090">
    <property type="term" value="P:cellular response to nerve growth factor stimulus"/>
    <property type="evidence" value="ECO:0007669"/>
    <property type="project" value="TreeGrafter"/>
</dbReference>
<keyword evidence="5" id="KW-0472">Membrane</keyword>
<gene>
    <name evidence="9" type="primary">LOC100533372</name>
</gene>
<keyword evidence="8" id="KW-1185">Reference proteome</keyword>
<accession>Q5IJ68</accession>
<feature type="region of interest" description="Disordered" evidence="4">
    <location>
        <begin position="652"/>
        <end position="709"/>
    </location>
</feature>
<keyword evidence="7" id="KW-0418">Kinase</keyword>
<organism evidence="7">
    <name type="scientific">Aplysia californica</name>
    <name type="common">California sea hare</name>
    <dbReference type="NCBI Taxonomy" id="6500"/>
    <lineage>
        <taxon>Eukaryota</taxon>
        <taxon>Metazoa</taxon>
        <taxon>Spiralia</taxon>
        <taxon>Lophotrochozoa</taxon>
        <taxon>Mollusca</taxon>
        <taxon>Gastropoda</taxon>
        <taxon>Heterobranchia</taxon>
        <taxon>Euthyneura</taxon>
        <taxon>Tectipleura</taxon>
        <taxon>Aplysiida</taxon>
        <taxon>Aplysioidea</taxon>
        <taxon>Aplysiidae</taxon>
        <taxon>Aplysia</taxon>
    </lineage>
</organism>
<dbReference type="Gene3D" id="1.10.510.10">
    <property type="entry name" value="Transferase(Phosphotransferase) domain 1"/>
    <property type="match status" value="1"/>
</dbReference>
<dbReference type="EMBL" id="AY714128">
    <property type="protein sequence ID" value="AAW47268.1"/>
    <property type="molecule type" value="mRNA"/>
</dbReference>
<evidence type="ECO:0000313" key="9">
    <source>
        <dbReference type="RefSeq" id="NP_001191591.1"/>
    </source>
</evidence>
<sequence>MVENVTVPSLDLGRLFPFLGPTMSSDIIPMVGNRLGGREDKLPASMDTKIKQSREKSHGGDKGPLLKAKVKHRVHKNDNVMHPGHPSRLGQGAGAASGAVGAVAGDSGGGAHGGGSVVCTSIADCGPGAECVALPDKSGMRCYCVNDLNEPDPETGSCAPGITEKPRVGDPEHGVVYNPSLQDILKHSETNETSSMLRQPAHSDDVATPITHIVAPVIGSVLVCVILVVVAVLCRRRQVRKKLCSKRNGDNIVRNTDGALLLERMNNINKNPTYFSPSGASARRHAVQEVPADCLTLIEVVGEGAFGQVFRGELRSAEGGACHQVAVKVLKDGASPDAHEDFEREVEIMSAFDHDNILKLLGIVVQGVEGAPYMVFEYMEHGDLSELLRRNDPHLRSADSKTFRLNKSDLVEISVQIATGMRYLAAQRFVHRDLATRNCLVGTAPPGAGLLVKISDFGMSRDIYTNDYYKIGGSRMLPIRWMSPEAIKYGRFTCESDVWAYGVVLWEIFSYGRQPYFGHSNEEVIHFLDQGILLQRPEDCPSTVYHVMLGCWKGDPRQRIVFDRLLKYLTDYRDRLNKPTHCQQMPMSRPVADCAQLGDSPSVSPRTDATCKGEITRVSIADVSCEAGDDVTFVVDMNGVEKKLTSYREQKHCGAPNSEWNSGTLNEPRSKSAAAKSCAGSSLVATPPMKEHKFPGSSKGSSGRSRVPLEPTVLSRQGSHGRIEANRNMIPYTEAMTFHLRRSSSACYLKHITDSALNEPRVSCSFSWSNINRSRDIASSMIGSSSPSSHEGNKPATFRILKASTKCTGRSGRGRKVKGSPSRFADRLPSFSRLDDAIGAGLPTPVRESAPLNEYSIPKSSHSLL</sequence>
<dbReference type="PANTHER" id="PTHR24416">
    <property type="entry name" value="TYROSINE-PROTEIN KINASE RECEPTOR"/>
    <property type="match status" value="1"/>
</dbReference>
<evidence type="ECO:0000256" key="5">
    <source>
        <dbReference type="SAM" id="Phobius"/>
    </source>
</evidence>
<feature type="region of interest" description="Disordered" evidence="4">
    <location>
        <begin position="36"/>
        <end position="64"/>
    </location>
</feature>
<dbReference type="GeneID" id="100533372"/>
<feature type="compositionally biased region" description="Low complexity" evidence="4">
    <location>
        <begin position="696"/>
        <end position="706"/>
    </location>
</feature>
<dbReference type="Proteomes" id="UP000694888">
    <property type="component" value="Unplaced"/>
</dbReference>
<reference evidence="7 9" key="1">
    <citation type="journal article" date="2004" name="Neuron">
        <title>ApTrkl, a Trk-like receptor, mediates serotonin- dependent ERK activation and long-term facilitation in Aplysia sensory neurons.</title>
        <authorList>
            <person name="Ormond J."/>
            <person name="Hislop J."/>
            <person name="Zhao Y."/>
            <person name="Webb N."/>
            <person name="Vaillaincourt F."/>
            <person name="Dyer J.R."/>
            <person name="Ferraro G."/>
            <person name="Barker P."/>
            <person name="Martin K.C."/>
            <person name="Sossin W.S."/>
        </authorList>
    </citation>
    <scope>NUCLEOTIDE SEQUENCE</scope>
</reference>
<dbReference type="Pfam" id="PF07714">
    <property type="entry name" value="PK_Tyr_Ser-Thr"/>
    <property type="match status" value="1"/>
</dbReference>
<evidence type="ECO:0000256" key="1">
    <source>
        <dbReference type="ARBA" id="ARBA00004167"/>
    </source>
</evidence>
<dbReference type="Gene3D" id="3.30.200.20">
    <property type="entry name" value="Phosphorylase Kinase, domain 1"/>
    <property type="match status" value="1"/>
</dbReference>
<dbReference type="GO" id="GO:0005886">
    <property type="term" value="C:plasma membrane"/>
    <property type="evidence" value="ECO:0007669"/>
    <property type="project" value="TreeGrafter"/>
</dbReference>
<dbReference type="PROSITE" id="PS00107">
    <property type="entry name" value="PROTEIN_KINASE_ATP"/>
    <property type="match status" value="1"/>
</dbReference>
<dbReference type="InterPro" id="IPR000719">
    <property type="entry name" value="Prot_kinase_dom"/>
</dbReference>
<feature type="compositionally biased region" description="Basic and acidic residues" evidence="4">
    <location>
        <begin position="36"/>
        <end position="61"/>
    </location>
</feature>
<feature type="transmembrane region" description="Helical" evidence="5">
    <location>
        <begin position="213"/>
        <end position="233"/>
    </location>
</feature>
<keyword evidence="7" id="KW-0675">Receptor</keyword>
<dbReference type="PRINTS" id="PR00109">
    <property type="entry name" value="TYRKINASE"/>
</dbReference>
<dbReference type="GO" id="GO:0010976">
    <property type="term" value="P:positive regulation of neuron projection development"/>
    <property type="evidence" value="ECO:0007669"/>
    <property type="project" value="TreeGrafter"/>
</dbReference>
<keyword evidence="3" id="KW-0547">Nucleotide-binding</keyword>
<dbReference type="GO" id="GO:0005030">
    <property type="term" value="F:neurotrophin receptor activity"/>
    <property type="evidence" value="ECO:0007669"/>
    <property type="project" value="TreeGrafter"/>
</dbReference>
<dbReference type="GO" id="GO:0030424">
    <property type="term" value="C:axon"/>
    <property type="evidence" value="ECO:0007669"/>
    <property type="project" value="TreeGrafter"/>
</dbReference>
<evidence type="ECO:0000256" key="3">
    <source>
        <dbReference type="PROSITE-ProRule" id="PRU10141"/>
    </source>
</evidence>
<evidence type="ECO:0000313" key="7">
    <source>
        <dbReference type="EMBL" id="AAW47268.1"/>
    </source>
</evidence>
<dbReference type="FunFam" id="1.10.510.10:FF:000034">
    <property type="entry name" value="Tyrosine-protein kinase receptor"/>
    <property type="match status" value="1"/>
</dbReference>
<dbReference type="SMART" id="SM00219">
    <property type="entry name" value="TyrKc"/>
    <property type="match status" value="1"/>
</dbReference>
<reference evidence="9" key="2">
    <citation type="submission" date="2025-05" db="UniProtKB">
        <authorList>
            <consortium name="RefSeq"/>
        </authorList>
    </citation>
    <scope>IDENTIFICATION</scope>
</reference>
<dbReference type="PROSITE" id="PS00109">
    <property type="entry name" value="PROTEIN_KINASE_TYR"/>
    <property type="match status" value="1"/>
</dbReference>
<dbReference type="InterPro" id="IPR020635">
    <property type="entry name" value="Tyr_kinase_cat_dom"/>
</dbReference>
<dbReference type="InterPro" id="IPR050122">
    <property type="entry name" value="RTK"/>
</dbReference>
<keyword evidence="5" id="KW-0812">Transmembrane</keyword>
<evidence type="ECO:0000256" key="4">
    <source>
        <dbReference type="SAM" id="MobiDB-lite"/>
    </source>
</evidence>
<dbReference type="GO" id="GO:0051897">
    <property type="term" value="P:positive regulation of phosphatidylinositol 3-kinase/protein kinase B signal transduction"/>
    <property type="evidence" value="ECO:0007669"/>
    <property type="project" value="TreeGrafter"/>
</dbReference>
<comment type="catalytic activity">
    <reaction evidence="2">
        <text>L-tyrosyl-[protein] + ATP = O-phospho-L-tyrosyl-[protein] + ADP + H(+)</text>
        <dbReference type="Rhea" id="RHEA:10596"/>
        <dbReference type="Rhea" id="RHEA-COMP:10136"/>
        <dbReference type="Rhea" id="RHEA-COMP:20101"/>
        <dbReference type="ChEBI" id="CHEBI:15378"/>
        <dbReference type="ChEBI" id="CHEBI:30616"/>
        <dbReference type="ChEBI" id="CHEBI:46858"/>
        <dbReference type="ChEBI" id="CHEBI:61978"/>
        <dbReference type="ChEBI" id="CHEBI:456216"/>
        <dbReference type="EC" id="2.7.10.1"/>
    </reaction>
</comment>